<dbReference type="EMBL" id="UINC01010553">
    <property type="protein sequence ID" value="SVA46902.1"/>
    <property type="molecule type" value="Genomic_DNA"/>
</dbReference>
<dbReference type="AlphaFoldDB" id="A0A381W339"/>
<feature type="compositionally biased region" description="Low complexity" evidence="1">
    <location>
        <begin position="23"/>
        <end position="38"/>
    </location>
</feature>
<protein>
    <submittedName>
        <fullName evidence="2">Uncharacterized protein</fullName>
    </submittedName>
</protein>
<accession>A0A381W339</accession>
<feature type="region of interest" description="Disordered" evidence="1">
    <location>
        <begin position="1"/>
        <end position="39"/>
    </location>
</feature>
<name>A0A381W339_9ZZZZ</name>
<organism evidence="2">
    <name type="scientific">marine metagenome</name>
    <dbReference type="NCBI Taxonomy" id="408172"/>
    <lineage>
        <taxon>unclassified sequences</taxon>
        <taxon>metagenomes</taxon>
        <taxon>ecological metagenomes</taxon>
    </lineage>
</organism>
<proteinExistence type="predicted"/>
<reference evidence="2" key="1">
    <citation type="submission" date="2018-05" db="EMBL/GenBank/DDBJ databases">
        <authorList>
            <person name="Lanie J.A."/>
            <person name="Ng W.-L."/>
            <person name="Kazmierczak K.M."/>
            <person name="Andrzejewski T.M."/>
            <person name="Davidsen T.M."/>
            <person name="Wayne K.J."/>
            <person name="Tettelin H."/>
            <person name="Glass J.I."/>
            <person name="Rusch D."/>
            <person name="Podicherti R."/>
            <person name="Tsui H.-C.T."/>
            <person name="Winkler M.E."/>
        </authorList>
    </citation>
    <scope>NUCLEOTIDE SEQUENCE</scope>
</reference>
<gene>
    <name evidence="2" type="ORF">METZ01_LOCUS99756</name>
</gene>
<sequence length="56" mass="5814">MMARKPGNIRQKPAKSVSSPGVSSTMPPINTSSPSISSFVGTRPAAVSACIRARIE</sequence>
<evidence type="ECO:0000313" key="2">
    <source>
        <dbReference type="EMBL" id="SVA46902.1"/>
    </source>
</evidence>
<evidence type="ECO:0000256" key="1">
    <source>
        <dbReference type="SAM" id="MobiDB-lite"/>
    </source>
</evidence>